<evidence type="ECO:0000313" key="3">
    <source>
        <dbReference type="Proteomes" id="UP000789342"/>
    </source>
</evidence>
<dbReference type="AlphaFoldDB" id="A0A9N9NA99"/>
<feature type="region of interest" description="Disordered" evidence="1">
    <location>
        <begin position="22"/>
        <end position="45"/>
    </location>
</feature>
<keyword evidence="3" id="KW-1185">Reference proteome</keyword>
<evidence type="ECO:0000313" key="2">
    <source>
        <dbReference type="EMBL" id="CAG8718700.1"/>
    </source>
</evidence>
<dbReference type="Proteomes" id="UP000789342">
    <property type="component" value="Unassembled WGS sequence"/>
</dbReference>
<evidence type="ECO:0000256" key="1">
    <source>
        <dbReference type="SAM" id="MobiDB-lite"/>
    </source>
</evidence>
<proteinExistence type="predicted"/>
<dbReference type="EMBL" id="CAJVPV010021679">
    <property type="protein sequence ID" value="CAG8718700.1"/>
    <property type="molecule type" value="Genomic_DNA"/>
</dbReference>
<gene>
    <name evidence="2" type="ORF">AMORRO_LOCUS13194</name>
</gene>
<protein>
    <submittedName>
        <fullName evidence="2">130_t:CDS:1</fullName>
    </submittedName>
</protein>
<reference evidence="2" key="1">
    <citation type="submission" date="2021-06" db="EMBL/GenBank/DDBJ databases">
        <authorList>
            <person name="Kallberg Y."/>
            <person name="Tangrot J."/>
            <person name="Rosling A."/>
        </authorList>
    </citation>
    <scope>NUCLEOTIDE SEQUENCE</scope>
    <source>
        <strain evidence="2">CL551</strain>
    </source>
</reference>
<accession>A0A9N9NA99</accession>
<comment type="caution">
    <text evidence="2">The sequence shown here is derived from an EMBL/GenBank/DDBJ whole genome shotgun (WGS) entry which is preliminary data.</text>
</comment>
<name>A0A9N9NA99_9GLOM</name>
<organism evidence="2 3">
    <name type="scientific">Acaulospora morrowiae</name>
    <dbReference type="NCBI Taxonomy" id="94023"/>
    <lineage>
        <taxon>Eukaryota</taxon>
        <taxon>Fungi</taxon>
        <taxon>Fungi incertae sedis</taxon>
        <taxon>Mucoromycota</taxon>
        <taxon>Glomeromycotina</taxon>
        <taxon>Glomeromycetes</taxon>
        <taxon>Diversisporales</taxon>
        <taxon>Acaulosporaceae</taxon>
        <taxon>Acaulospora</taxon>
    </lineage>
</organism>
<feature type="non-terminal residue" evidence="2">
    <location>
        <position position="45"/>
    </location>
</feature>
<sequence length="45" mass="5073">VAQIQQRERTFDQTVLAARVVEHAPTEQQNSSNAAKDFTEKAEDD</sequence>